<sequence length="356" mass="38757">MCQRSRFVRIIAYPGQRTLNLNISRLYTSIVAIVGLLPSHAVAAEEGQSTEAVSQQSLDDAWWTGPIIAAGAGTLPQGHALVEPYIYDVIRYGRYDNDGDERSAARTHSYGSLTYILYGVTDRFTAGLIPTFGYNNVSGGRDSSGIQLGDVSVQGQYRLTQFQQGSPIPTVSLVVQQTLPTGKYDRLGENVNDGLGAGANTTTLALYSQYYVWMPNGRILRSRFNVSYALSDDVDIEDVSVYGTNAGFRGTASPGDVLTINSAWEYSITREWVFAIDLIYQHDASTRVDGLQTDPATGNIQRIDEDFGSAWRFGVAPAIEYNVTSRVGVIAGARWFVAGRNTSATITPVAAINMVF</sequence>
<protein>
    <recommendedName>
        <fullName evidence="3">Transporter</fullName>
    </recommendedName>
</protein>
<evidence type="ECO:0008006" key="3">
    <source>
        <dbReference type="Google" id="ProtNLM"/>
    </source>
</evidence>
<gene>
    <name evidence="1" type="ORF">GCM10011487_15000</name>
</gene>
<proteinExistence type="predicted"/>
<reference evidence="2" key="1">
    <citation type="submission" date="2020-01" db="EMBL/GenBank/DDBJ databases">
        <title>'Steroidobacter agaridevorans' sp. nov., agar-degrading bacteria isolated from rhizosphere soils.</title>
        <authorList>
            <person name="Ikenaga M."/>
            <person name="Kataoka M."/>
            <person name="Murouchi A."/>
            <person name="Katsuragi S."/>
            <person name="Sakai M."/>
        </authorList>
    </citation>
    <scope>NUCLEOTIDE SEQUENCE [LARGE SCALE GENOMIC DNA]</scope>
    <source>
        <strain evidence="2">YU21-B</strain>
    </source>
</reference>
<evidence type="ECO:0000313" key="2">
    <source>
        <dbReference type="Proteomes" id="UP000445000"/>
    </source>
</evidence>
<accession>A0A829Y8K1</accession>
<dbReference type="AlphaFoldDB" id="A0A829Y8K1"/>
<dbReference type="EMBL" id="BLJN01000001">
    <property type="protein sequence ID" value="GFE79500.1"/>
    <property type="molecule type" value="Genomic_DNA"/>
</dbReference>
<organism evidence="1 2">
    <name type="scientific">Steroidobacter agaridevorans</name>
    <dbReference type="NCBI Taxonomy" id="2695856"/>
    <lineage>
        <taxon>Bacteria</taxon>
        <taxon>Pseudomonadati</taxon>
        <taxon>Pseudomonadota</taxon>
        <taxon>Gammaproteobacteria</taxon>
        <taxon>Steroidobacterales</taxon>
        <taxon>Steroidobacteraceae</taxon>
        <taxon>Steroidobacter</taxon>
    </lineage>
</organism>
<dbReference type="Proteomes" id="UP000445000">
    <property type="component" value="Unassembled WGS sequence"/>
</dbReference>
<keyword evidence="2" id="KW-1185">Reference proteome</keyword>
<evidence type="ECO:0000313" key="1">
    <source>
        <dbReference type="EMBL" id="GFE79500.1"/>
    </source>
</evidence>
<comment type="caution">
    <text evidence="1">The sequence shown here is derived from an EMBL/GenBank/DDBJ whole genome shotgun (WGS) entry which is preliminary data.</text>
</comment>
<name>A0A829Y8K1_9GAMM</name>